<dbReference type="EMBL" id="JARAKH010001125">
    <property type="protein sequence ID" value="KAK8373528.1"/>
    <property type="molecule type" value="Genomic_DNA"/>
</dbReference>
<dbReference type="EMBL" id="JARAKH010001125">
    <property type="protein sequence ID" value="KAK8373527.1"/>
    <property type="molecule type" value="Genomic_DNA"/>
</dbReference>
<keyword evidence="3" id="KW-1185">Reference proteome</keyword>
<evidence type="ECO:0000313" key="2">
    <source>
        <dbReference type="EMBL" id="KAK8373527.1"/>
    </source>
</evidence>
<sequence length="130" mass="14075">MPSNTRTWSGRRPATHRPLPGQASSHQRAATVPCRHFSSMTGYHHRHPASRLLSRLSFTTPPAPVDLICLHEPSGACRSILTTTTISTDTTDTTSMPAKRVPTSDTTEALTAELEPMTPKEEATWGGGRG</sequence>
<feature type="region of interest" description="Disordered" evidence="1">
    <location>
        <begin position="88"/>
        <end position="109"/>
    </location>
</feature>
<protein>
    <submittedName>
        <fullName evidence="2">Uncharacterized protein</fullName>
    </submittedName>
</protein>
<organism evidence="2 3">
    <name type="scientific">Scylla paramamosain</name>
    <name type="common">Mud crab</name>
    <dbReference type="NCBI Taxonomy" id="85552"/>
    <lineage>
        <taxon>Eukaryota</taxon>
        <taxon>Metazoa</taxon>
        <taxon>Ecdysozoa</taxon>
        <taxon>Arthropoda</taxon>
        <taxon>Crustacea</taxon>
        <taxon>Multicrustacea</taxon>
        <taxon>Malacostraca</taxon>
        <taxon>Eumalacostraca</taxon>
        <taxon>Eucarida</taxon>
        <taxon>Decapoda</taxon>
        <taxon>Pleocyemata</taxon>
        <taxon>Brachyura</taxon>
        <taxon>Eubrachyura</taxon>
        <taxon>Portunoidea</taxon>
        <taxon>Portunidae</taxon>
        <taxon>Portuninae</taxon>
        <taxon>Scylla</taxon>
    </lineage>
</organism>
<evidence type="ECO:0000313" key="3">
    <source>
        <dbReference type="Proteomes" id="UP001487740"/>
    </source>
</evidence>
<dbReference type="AlphaFoldDB" id="A0AAW0SFL7"/>
<name>A0AAW0SFL7_SCYPA</name>
<proteinExistence type="predicted"/>
<gene>
    <name evidence="2" type="ORF">O3P69_019901</name>
</gene>
<accession>A0AAW0SFL7</accession>
<comment type="caution">
    <text evidence="2">The sequence shown here is derived from an EMBL/GenBank/DDBJ whole genome shotgun (WGS) entry which is preliminary data.</text>
</comment>
<feature type="region of interest" description="Disordered" evidence="1">
    <location>
        <begin position="1"/>
        <end position="30"/>
    </location>
</feature>
<evidence type="ECO:0000256" key="1">
    <source>
        <dbReference type="SAM" id="MobiDB-lite"/>
    </source>
</evidence>
<reference evidence="2 3" key="1">
    <citation type="submission" date="2023-03" db="EMBL/GenBank/DDBJ databases">
        <title>High-quality genome of Scylla paramamosain provides insights in environmental adaptation.</title>
        <authorList>
            <person name="Zhang L."/>
        </authorList>
    </citation>
    <scope>NUCLEOTIDE SEQUENCE [LARGE SCALE GENOMIC DNA]</scope>
    <source>
        <strain evidence="2">LZ_2023a</strain>
        <tissue evidence="2">Muscle</tissue>
    </source>
</reference>
<dbReference type="Proteomes" id="UP001487740">
    <property type="component" value="Unassembled WGS sequence"/>
</dbReference>